<evidence type="ECO:0000259" key="1">
    <source>
        <dbReference type="Pfam" id="PF13456"/>
    </source>
</evidence>
<dbReference type="InterPro" id="IPR036093">
    <property type="entry name" value="NAC_dom_sf"/>
</dbReference>
<dbReference type="PANTHER" id="PTHR11439:SF491">
    <property type="entry name" value="INTEGRASE CATALYTIC DOMAIN-CONTAINING PROTEIN"/>
    <property type="match status" value="1"/>
</dbReference>
<dbReference type="AlphaFoldDB" id="A0A5C7IX70"/>
<dbReference type="PANTHER" id="PTHR11439">
    <property type="entry name" value="GAG-POL-RELATED RETROTRANSPOSON"/>
    <property type="match status" value="1"/>
</dbReference>
<dbReference type="SUPFAM" id="SSF101941">
    <property type="entry name" value="NAC domain"/>
    <property type="match status" value="1"/>
</dbReference>
<proteinExistence type="predicted"/>
<reference evidence="3" key="1">
    <citation type="journal article" date="2019" name="Gigascience">
        <title>De novo genome assembly of the endangered Acer yangbiense, a plant species with extremely small populations endemic to Yunnan Province, China.</title>
        <authorList>
            <person name="Yang J."/>
            <person name="Wariss H.M."/>
            <person name="Tao L."/>
            <person name="Zhang R."/>
            <person name="Yun Q."/>
            <person name="Hollingsworth P."/>
            <person name="Dao Z."/>
            <person name="Luo G."/>
            <person name="Guo H."/>
            <person name="Ma Y."/>
            <person name="Sun W."/>
        </authorList>
    </citation>
    <scope>NUCLEOTIDE SEQUENCE [LARGE SCALE GENOMIC DNA]</scope>
    <source>
        <strain evidence="3">cv. Malutang</strain>
    </source>
</reference>
<dbReference type="CDD" id="cd09272">
    <property type="entry name" value="RNase_HI_RT_Ty1"/>
    <property type="match status" value="1"/>
</dbReference>
<dbReference type="GO" id="GO:0006355">
    <property type="term" value="P:regulation of DNA-templated transcription"/>
    <property type="evidence" value="ECO:0007669"/>
    <property type="project" value="InterPro"/>
</dbReference>
<name>A0A5C7IX70_9ROSI</name>
<sequence length="351" mass="40174">MESLVDYELVRDRARRIIKPNSNAVGSVMYAMISTRLDLAQAISVLSRYMANPGYVDSNYTSDKDKRRSTSSYFFTIVGCCVSWKSQLQSVLALSTTEVEYIAVTEAIWLQGLLGDIKVFSEKCKLIRVSQDSHGDMATNAWFHLAQLDLICWHRLCYRLVWLSVVVLGFWAPIEGFIVVDTAEVLAILEGVQLAIHENLNPVIVESDKLTVINLCLGNSFSRCEVDTVVQDVKYFLTQNRQDKASICHGKIKSYKKILVLYTNYGKQKKPEKTNWVMHQYHLGKTATMRKRNKESWLFLKFSTKHSLDNVVEEKDGKLWIGSVLMPFVAVYNLSCLKFCLRNEPMCFDNM</sequence>
<gene>
    <name evidence="2" type="ORF">EZV62_002083</name>
</gene>
<keyword evidence="3" id="KW-1185">Reference proteome</keyword>
<evidence type="ECO:0000313" key="3">
    <source>
        <dbReference type="Proteomes" id="UP000323000"/>
    </source>
</evidence>
<dbReference type="GO" id="GO:0003677">
    <property type="term" value="F:DNA binding"/>
    <property type="evidence" value="ECO:0007669"/>
    <property type="project" value="InterPro"/>
</dbReference>
<dbReference type="Proteomes" id="UP000323000">
    <property type="component" value="Chromosome 1"/>
</dbReference>
<feature type="domain" description="RNase H type-1" evidence="1">
    <location>
        <begin position="168"/>
        <end position="237"/>
    </location>
</feature>
<organism evidence="2 3">
    <name type="scientific">Acer yangbiense</name>
    <dbReference type="NCBI Taxonomy" id="1000413"/>
    <lineage>
        <taxon>Eukaryota</taxon>
        <taxon>Viridiplantae</taxon>
        <taxon>Streptophyta</taxon>
        <taxon>Embryophyta</taxon>
        <taxon>Tracheophyta</taxon>
        <taxon>Spermatophyta</taxon>
        <taxon>Magnoliopsida</taxon>
        <taxon>eudicotyledons</taxon>
        <taxon>Gunneridae</taxon>
        <taxon>Pentapetalae</taxon>
        <taxon>rosids</taxon>
        <taxon>malvids</taxon>
        <taxon>Sapindales</taxon>
        <taxon>Sapindaceae</taxon>
        <taxon>Hippocastanoideae</taxon>
        <taxon>Acereae</taxon>
        <taxon>Acer</taxon>
    </lineage>
</organism>
<dbReference type="EMBL" id="VAHF01000001">
    <property type="protein sequence ID" value="TXG73504.1"/>
    <property type="molecule type" value="Genomic_DNA"/>
</dbReference>
<accession>A0A5C7IX70</accession>
<dbReference type="Pfam" id="PF13456">
    <property type="entry name" value="RVT_3"/>
    <property type="match status" value="1"/>
</dbReference>
<comment type="caution">
    <text evidence="2">The sequence shown here is derived from an EMBL/GenBank/DDBJ whole genome shotgun (WGS) entry which is preliminary data.</text>
</comment>
<dbReference type="OrthoDB" id="1915846at2759"/>
<dbReference type="InterPro" id="IPR002156">
    <property type="entry name" value="RNaseH_domain"/>
</dbReference>
<protein>
    <recommendedName>
        <fullName evidence="1">RNase H type-1 domain-containing protein</fullName>
    </recommendedName>
</protein>
<evidence type="ECO:0000313" key="2">
    <source>
        <dbReference type="EMBL" id="TXG73504.1"/>
    </source>
</evidence>
<dbReference type="GO" id="GO:0004523">
    <property type="term" value="F:RNA-DNA hybrid ribonuclease activity"/>
    <property type="evidence" value="ECO:0007669"/>
    <property type="project" value="InterPro"/>
</dbReference>
<dbReference type="Gene3D" id="2.170.150.80">
    <property type="entry name" value="NAC domain"/>
    <property type="match status" value="1"/>
</dbReference>